<dbReference type="Proteomes" id="UP000451233">
    <property type="component" value="Unassembled WGS sequence"/>
</dbReference>
<keyword evidence="3" id="KW-1185">Reference proteome</keyword>
<evidence type="ECO:0000259" key="1">
    <source>
        <dbReference type="Pfam" id="PF00535"/>
    </source>
</evidence>
<sequence>MQVSIIIVNYNTAGLCIQCIGSVKKLITGLEYEIIVVDNASAGDSCLQITDAFPEVKLLRNQENLGFGRANNLGIEQAAGEYLFLLNSDTWLLNNAPAIFYHFMELPQNKQVGCCGGALFKPGGEGQAAYGNFPSLLEAFSYLGFYRLYKSYFRQHISPGVVNTSPADRPVDYISGADMFIRRQALTETGTFDPDFFLYFEETELSFRFKKKRWLSFIVPEAKIVHLEGASQQQTGTAFNPVKETLFMRSRKHFFVKCYGRVSATVMKILYGTSYCLSGILGRDKNWWQKLKILSKT</sequence>
<dbReference type="InterPro" id="IPR001173">
    <property type="entry name" value="Glyco_trans_2-like"/>
</dbReference>
<keyword evidence="2" id="KW-0808">Transferase</keyword>
<dbReference type="PANTHER" id="PTHR43179">
    <property type="entry name" value="RHAMNOSYLTRANSFERASE WBBL"/>
    <property type="match status" value="1"/>
</dbReference>
<dbReference type="InterPro" id="IPR029044">
    <property type="entry name" value="Nucleotide-diphossugar_trans"/>
</dbReference>
<dbReference type="Pfam" id="PF00535">
    <property type="entry name" value="Glycos_transf_2"/>
    <property type="match status" value="1"/>
</dbReference>
<dbReference type="CDD" id="cd04186">
    <property type="entry name" value="GT_2_like_c"/>
    <property type="match status" value="1"/>
</dbReference>
<evidence type="ECO:0000313" key="2">
    <source>
        <dbReference type="EMBL" id="MXV17382.1"/>
    </source>
</evidence>
<dbReference type="RefSeq" id="WP_160908392.1">
    <property type="nucleotide sequence ID" value="NZ_WVHS01000005.1"/>
</dbReference>
<dbReference type="EMBL" id="WVHS01000005">
    <property type="protein sequence ID" value="MXV17382.1"/>
    <property type="molecule type" value="Genomic_DNA"/>
</dbReference>
<dbReference type="PANTHER" id="PTHR43179:SF7">
    <property type="entry name" value="RHAMNOSYLTRANSFERASE WBBL"/>
    <property type="match status" value="1"/>
</dbReference>
<reference evidence="2 3" key="1">
    <citation type="submission" date="2019-11" db="EMBL/GenBank/DDBJ databases">
        <title>Pedobacter sp. HMF7056 Genome sequencing and assembly.</title>
        <authorList>
            <person name="Kang H."/>
            <person name="Kim H."/>
            <person name="Joh K."/>
        </authorList>
    </citation>
    <scope>NUCLEOTIDE SEQUENCE [LARGE SCALE GENOMIC DNA]</scope>
    <source>
        <strain evidence="2 3">HMF7056</strain>
    </source>
</reference>
<comment type="caution">
    <text evidence="2">The sequence shown here is derived from an EMBL/GenBank/DDBJ whole genome shotgun (WGS) entry which is preliminary data.</text>
</comment>
<dbReference type="Gene3D" id="3.90.550.10">
    <property type="entry name" value="Spore Coat Polysaccharide Biosynthesis Protein SpsA, Chain A"/>
    <property type="match status" value="1"/>
</dbReference>
<organism evidence="2 3">
    <name type="scientific">Hufsiella ginkgonis</name>
    <dbReference type="NCBI Taxonomy" id="2695274"/>
    <lineage>
        <taxon>Bacteria</taxon>
        <taxon>Pseudomonadati</taxon>
        <taxon>Bacteroidota</taxon>
        <taxon>Sphingobacteriia</taxon>
        <taxon>Sphingobacteriales</taxon>
        <taxon>Sphingobacteriaceae</taxon>
        <taxon>Hufsiella</taxon>
    </lineage>
</organism>
<gene>
    <name evidence="2" type="ORF">GS398_18940</name>
</gene>
<evidence type="ECO:0000313" key="3">
    <source>
        <dbReference type="Proteomes" id="UP000451233"/>
    </source>
</evidence>
<name>A0A7K1Y2E8_9SPHI</name>
<dbReference type="AlphaFoldDB" id="A0A7K1Y2E8"/>
<feature type="domain" description="Glycosyltransferase 2-like" evidence="1">
    <location>
        <begin position="4"/>
        <end position="112"/>
    </location>
</feature>
<accession>A0A7K1Y2E8</accession>
<proteinExistence type="predicted"/>
<dbReference type="GO" id="GO:0016740">
    <property type="term" value="F:transferase activity"/>
    <property type="evidence" value="ECO:0007669"/>
    <property type="project" value="UniProtKB-KW"/>
</dbReference>
<protein>
    <submittedName>
        <fullName evidence="2">Glycosyltransferase</fullName>
    </submittedName>
</protein>
<dbReference type="SUPFAM" id="SSF53448">
    <property type="entry name" value="Nucleotide-diphospho-sugar transferases"/>
    <property type="match status" value="1"/>
</dbReference>